<dbReference type="PANTHER" id="PTHR33568:SF3">
    <property type="entry name" value="DNA-DIRECTED DNA POLYMERASE"/>
    <property type="match status" value="1"/>
</dbReference>
<evidence type="ECO:0000256" key="6">
    <source>
        <dbReference type="ARBA" id="ARBA00022932"/>
    </source>
</evidence>
<keyword evidence="7" id="KW-0238">DNA-binding</keyword>
<accession>A0AAV5U0V5</accession>
<sequence>TMIKYYDICSMYPAIMALRKYPVGHPQVITSDFRDVENNKLPYRGVVKLRILPPQDLELAVLPLRHDGALYFALCAACVRERCEE</sequence>
<dbReference type="EMBL" id="BTSX01000005">
    <property type="protein sequence ID" value="GMT00103.1"/>
    <property type="molecule type" value="Genomic_DNA"/>
</dbReference>
<dbReference type="EC" id="2.7.7.7" evidence="2"/>
<organism evidence="10 11">
    <name type="scientific">Pristionchus entomophagus</name>
    <dbReference type="NCBI Taxonomy" id="358040"/>
    <lineage>
        <taxon>Eukaryota</taxon>
        <taxon>Metazoa</taxon>
        <taxon>Ecdysozoa</taxon>
        <taxon>Nematoda</taxon>
        <taxon>Chromadorea</taxon>
        <taxon>Rhabditida</taxon>
        <taxon>Rhabditina</taxon>
        <taxon>Diplogasteromorpha</taxon>
        <taxon>Diplogasteroidea</taxon>
        <taxon>Neodiplogasteridae</taxon>
        <taxon>Pristionchus</taxon>
    </lineage>
</organism>
<dbReference type="InterPro" id="IPR043502">
    <property type="entry name" value="DNA/RNA_pol_sf"/>
</dbReference>
<feature type="domain" description="DNA-directed DNA polymerase family B mitochondria/virus" evidence="9">
    <location>
        <begin position="3"/>
        <end position="67"/>
    </location>
</feature>
<protein>
    <recommendedName>
        <fullName evidence="2">DNA-directed DNA polymerase</fullName>
        <ecNumber evidence="2">2.7.7.7</ecNumber>
    </recommendedName>
</protein>
<dbReference type="GO" id="GO:0006260">
    <property type="term" value="P:DNA replication"/>
    <property type="evidence" value="ECO:0007669"/>
    <property type="project" value="UniProtKB-KW"/>
</dbReference>
<dbReference type="InterPro" id="IPR004868">
    <property type="entry name" value="DNA-dir_DNA_pol_B_mt/vir"/>
</dbReference>
<evidence type="ECO:0000256" key="8">
    <source>
        <dbReference type="ARBA" id="ARBA00049244"/>
    </source>
</evidence>
<keyword evidence="4" id="KW-0548">Nucleotidyltransferase</keyword>
<dbReference type="GO" id="GO:0003677">
    <property type="term" value="F:DNA binding"/>
    <property type="evidence" value="ECO:0007669"/>
    <property type="project" value="UniProtKB-KW"/>
</dbReference>
<dbReference type="Pfam" id="PF03175">
    <property type="entry name" value="DNA_pol_B_2"/>
    <property type="match status" value="1"/>
</dbReference>
<gene>
    <name evidence="10" type="ORF">PENTCL1PPCAC_22277</name>
</gene>
<dbReference type="GO" id="GO:0003887">
    <property type="term" value="F:DNA-directed DNA polymerase activity"/>
    <property type="evidence" value="ECO:0007669"/>
    <property type="project" value="UniProtKB-KW"/>
</dbReference>
<dbReference type="SUPFAM" id="SSF56672">
    <property type="entry name" value="DNA/RNA polymerases"/>
    <property type="match status" value="1"/>
</dbReference>
<evidence type="ECO:0000256" key="2">
    <source>
        <dbReference type="ARBA" id="ARBA00012417"/>
    </source>
</evidence>
<reference evidence="10" key="1">
    <citation type="submission" date="2023-10" db="EMBL/GenBank/DDBJ databases">
        <title>Genome assembly of Pristionchus species.</title>
        <authorList>
            <person name="Yoshida K."/>
            <person name="Sommer R.J."/>
        </authorList>
    </citation>
    <scope>NUCLEOTIDE SEQUENCE</scope>
    <source>
        <strain evidence="10">RS0144</strain>
    </source>
</reference>
<evidence type="ECO:0000259" key="9">
    <source>
        <dbReference type="Pfam" id="PF03175"/>
    </source>
</evidence>
<evidence type="ECO:0000313" key="10">
    <source>
        <dbReference type="EMBL" id="GMT00103.1"/>
    </source>
</evidence>
<comment type="similarity">
    <text evidence="1">Belongs to the DNA polymerase type-B family.</text>
</comment>
<name>A0AAV5U0V5_9BILA</name>
<feature type="non-terminal residue" evidence="10">
    <location>
        <position position="1"/>
    </location>
</feature>
<keyword evidence="5" id="KW-0235">DNA replication</keyword>
<evidence type="ECO:0000256" key="7">
    <source>
        <dbReference type="ARBA" id="ARBA00023125"/>
    </source>
</evidence>
<dbReference type="AlphaFoldDB" id="A0AAV5U0V5"/>
<comment type="caution">
    <text evidence="10">The sequence shown here is derived from an EMBL/GenBank/DDBJ whole genome shotgun (WGS) entry which is preliminary data.</text>
</comment>
<evidence type="ECO:0000256" key="3">
    <source>
        <dbReference type="ARBA" id="ARBA00022679"/>
    </source>
</evidence>
<keyword evidence="11" id="KW-1185">Reference proteome</keyword>
<evidence type="ECO:0000313" key="11">
    <source>
        <dbReference type="Proteomes" id="UP001432027"/>
    </source>
</evidence>
<dbReference type="GO" id="GO:0000166">
    <property type="term" value="F:nucleotide binding"/>
    <property type="evidence" value="ECO:0007669"/>
    <property type="project" value="InterPro"/>
</dbReference>
<evidence type="ECO:0000256" key="4">
    <source>
        <dbReference type="ARBA" id="ARBA00022695"/>
    </source>
</evidence>
<dbReference type="Proteomes" id="UP001432027">
    <property type="component" value="Unassembled WGS sequence"/>
</dbReference>
<proteinExistence type="inferred from homology"/>
<comment type="catalytic activity">
    <reaction evidence="8">
        <text>DNA(n) + a 2'-deoxyribonucleoside 5'-triphosphate = DNA(n+1) + diphosphate</text>
        <dbReference type="Rhea" id="RHEA:22508"/>
        <dbReference type="Rhea" id="RHEA-COMP:17339"/>
        <dbReference type="Rhea" id="RHEA-COMP:17340"/>
        <dbReference type="ChEBI" id="CHEBI:33019"/>
        <dbReference type="ChEBI" id="CHEBI:61560"/>
        <dbReference type="ChEBI" id="CHEBI:173112"/>
        <dbReference type="EC" id="2.7.7.7"/>
    </reaction>
</comment>
<evidence type="ECO:0000256" key="5">
    <source>
        <dbReference type="ARBA" id="ARBA00022705"/>
    </source>
</evidence>
<evidence type="ECO:0000256" key="1">
    <source>
        <dbReference type="ARBA" id="ARBA00005755"/>
    </source>
</evidence>
<keyword evidence="3" id="KW-0808">Transferase</keyword>
<dbReference type="PANTHER" id="PTHR33568">
    <property type="entry name" value="DNA POLYMERASE"/>
    <property type="match status" value="1"/>
</dbReference>
<keyword evidence="6" id="KW-0239">DNA-directed DNA polymerase</keyword>